<gene>
    <name evidence="2" type="ORF">OIU84_025933</name>
</gene>
<dbReference type="EMBL" id="JAPFFJ010000006">
    <property type="protein sequence ID" value="KAJ6425259.1"/>
    <property type="molecule type" value="Genomic_DNA"/>
</dbReference>
<feature type="compositionally biased region" description="Polar residues" evidence="1">
    <location>
        <begin position="1"/>
        <end position="10"/>
    </location>
</feature>
<protein>
    <submittedName>
        <fullName evidence="2">Uncharacterized protein</fullName>
    </submittedName>
</protein>
<reference evidence="2 3" key="1">
    <citation type="journal article" date="2023" name="Int. J. Mol. Sci.">
        <title>De Novo Assembly and Annotation of 11 Diverse Shrub Willow (Salix) Genomes Reveals Novel Gene Organization in Sex-Linked Regions.</title>
        <authorList>
            <person name="Hyden B."/>
            <person name="Feng K."/>
            <person name="Yates T.B."/>
            <person name="Jawdy S."/>
            <person name="Cereghino C."/>
            <person name="Smart L.B."/>
            <person name="Muchero W."/>
        </authorList>
    </citation>
    <scope>NUCLEOTIDE SEQUENCE [LARGE SCALE GENOMIC DNA]</scope>
    <source>
        <tissue evidence="2">Shoot tip</tissue>
    </source>
</reference>
<proteinExistence type="predicted"/>
<feature type="region of interest" description="Disordered" evidence="1">
    <location>
        <begin position="1"/>
        <end position="24"/>
    </location>
</feature>
<evidence type="ECO:0000256" key="1">
    <source>
        <dbReference type="SAM" id="MobiDB-lite"/>
    </source>
</evidence>
<accession>A0AAD6KKP6</accession>
<keyword evidence="3" id="KW-1185">Reference proteome</keyword>
<sequence length="123" mass="14276">MDAVNQQQQQETRRTSKERVPNNFSSLIKNNIENQLAKKQEHAESLKRLEEEQTVTKMIGSMNNMNRGGFWWDLPIDNMEQDEREAYRESMEQLQKNLIARLGLIESPCNALAESRIATPSLI</sequence>
<comment type="caution">
    <text evidence="2">The sequence shown here is derived from an EMBL/GenBank/DDBJ whole genome shotgun (WGS) entry which is preliminary data.</text>
</comment>
<feature type="compositionally biased region" description="Basic and acidic residues" evidence="1">
    <location>
        <begin position="11"/>
        <end position="20"/>
    </location>
</feature>
<name>A0AAD6KKP6_9ROSI</name>
<organism evidence="2 3">
    <name type="scientific">Salix udensis</name>
    <dbReference type="NCBI Taxonomy" id="889485"/>
    <lineage>
        <taxon>Eukaryota</taxon>
        <taxon>Viridiplantae</taxon>
        <taxon>Streptophyta</taxon>
        <taxon>Embryophyta</taxon>
        <taxon>Tracheophyta</taxon>
        <taxon>Spermatophyta</taxon>
        <taxon>Magnoliopsida</taxon>
        <taxon>eudicotyledons</taxon>
        <taxon>Gunneridae</taxon>
        <taxon>Pentapetalae</taxon>
        <taxon>rosids</taxon>
        <taxon>fabids</taxon>
        <taxon>Malpighiales</taxon>
        <taxon>Salicaceae</taxon>
        <taxon>Saliceae</taxon>
        <taxon>Salix</taxon>
    </lineage>
</organism>
<evidence type="ECO:0000313" key="3">
    <source>
        <dbReference type="Proteomes" id="UP001162972"/>
    </source>
</evidence>
<dbReference type="AlphaFoldDB" id="A0AAD6KKP6"/>
<evidence type="ECO:0000313" key="2">
    <source>
        <dbReference type="EMBL" id="KAJ6425259.1"/>
    </source>
</evidence>
<dbReference type="Proteomes" id="UP001162972">
    <property type="component" value="Chromosome 16"/>
</dbReference>